<protein>
    <submittedName>
        <fullName evidence="8">Protein HGV2</fullName>
    </submittedName>
</protein>
<dbReference type="GO" id="GO:0034080">
    <property type="term" value="P:CENP-A containing chromatin assembly"/>
    <property type="evidence" value="ECO:0007669"/>
    <property type="project" value="TreeGrafter"/>
</dbReference>
<evidence type="ECO:0000256" key="1">
    <source>
        <dbReference type="ARBA" id="ARBA00004123"/>
    </source>
</evidence>
<feature type="region of interest" description="Disordered" evidence="6">
    <location>
        <begin position="103"/>
        <end position="197"/>
    </location>
</feature>
<feature type="compositionally biased region" description="Basic and acidic residues" evidence="6">
    <location>
        <begin position="156"/>
        <end position="170"/>
    </location>
</feature>
<dbReference type="Proteomes" id="UP000053240">
    <property type="component" value="Unassembled WGS sequence"/>
</dbReference>
<evidence type="ECO:0000256" key="6">
    <source>
        <dbReference type="SAM" id="MobiDB-lite"/>
    </source>
</evidence>
<evidence type="ECO:0000313" key="9">
    <source>
        <dbReference type="Proteomes" id="UP000053240"/>
    </source>
</evidence>
<keyword evidence="5" id="KW-0539">Nucleus</keyword>
<dbReference type="GO" id="GO:0006335">
    <property type="term" value="P:DNA replication-dependent chromatin assembly"/>
    <property type="evidence" value="ECO:0007669"/>
    <property type="project" value="TreeGrafter"/>
</dbReference>
<evidence type="ECO:0000256" key="4">
    <source>
        <dbReference type="ARBA" id="ARBA00022803"/>
    </source>
</evidence>
<dbReference type="GO" id="GO:0042393">
    <property type="term" value="F:histone binding"/>
    <property type="evidence" value="ECO:0007669"/>
    <property type="project" value="TreeGrafter"/>
</dbReference>
<dbReference type="AlphaFoldDB" id="A0A194QZ08"/>
<keyword evidence="3" id="KW-0677">Repeat</keyword>
<dbReference type="GO" id="GO:0005654">
    <property type="term" value="C:nucleoplasm"/>
    <property type="evidence" value="ECO:0007669"/>
    <property type="project" value="TreeGrafter"/>
</dbReference>
<dbReference type="PANTHER" id="PTHR15081">
    <property type="entry name" value="NUCLEAR AUTOANTIGENIC SPERM PROTEIN NASP -RELATED"/>
    <property type="match status" value="1"/>
</dbReference>
<dbReference type="InterPro" id="IPR051730">
    <property type="entry name" value="NASP-like"/>
</dbReference>
<feature type="region of interest" description="Disordered" evidence="6">
    <location>
        <begin position="378"/>
        <end position="431"/>
    </location>
</feature>
<proteinExistence type="inferred from homology"/>
<evidence type="ECO:0000259" key="7">
    <source>
        <dbReference type="Pfam" id="PF10516"/>
    </source>
</evidence>
<evidence type="ECO:0000313" key="8">
    <source>
        <dbReference type="EMBL" id="KPJ08831.1"/>
    </source>
</evidence>
<dbReference type="SUPFAM" id="SSF48452">
    <property type="entry name" value="TPR-like"/>
    <property type="match status" value="1"/>
</dbReference>
<comment type="similarity">
    <text evidence="2">Belongs to the NASP family.</text>
</comment>
<dbReference type="SMART" id="SM00028">
    <property type="entry name" value="TPR"/>
    <property type="match status" value="3"/>
</dbReference>
<dbReference type="InterPro" id="IPR019544">
    <property type="entry name" value="Tetratricopeptide_SHNi-TPR_dom"/>
</dbReference>
<dbReference type="EMBL" id="KQ461137">
    <property type="protein sequence ID" value="KPJ08831.1"/>
    <property type="molecule type" value="Genomic_DNA"/>
</dbReference>
<keyword evidence="9" id="KW-1185">Reference proteome</keyword>
<gene>
    <name evidence="8" type="ORF">RR48_07891</name>
</gene>
<evidence type="ECO:0000256" key="5">
    <source>
        <dbReference type="ARBA" id="ARBA00023242"/>
    </source>
</evidence>
<keyword evidence="4" id="KW-0802">TPR repeat</keyword>
<dbReference type="FunCoup" id="A0A194QZ08">
    <property type="interactions" value="298"/>
</dbReference>
<feature type="domain" description="Tetratricopeptide SHNi-TPR" evidence="7">
    <location>
        <begin position="239"/>
        <end position="274"/>
    </location>
</feature>
<organism evidence="8 9">
    <name type="scientific">Papilio machaon</name>
    <name type="common">Old World swallowtail butterfly</name>
    <dbReference type="NCBI Taxonomy" id="76193"/>
    <lineage>
        <taxon>Eukaryota</taxon>
        <taxon>Metazoa</taxon>
        <taxon>Ecdysozoa</taxon>
        <taxon>Arthropoda</taxon>
        <taxon>Hexapoda</taxon>
        <taxon>Insecta</taxon>
        <taxon>Pterygota</taxon>
        <taxon>Neoptera</taxon>
        <taxon>Endopterygota</taxon>
        <taxon>Lepidoptera</taxon>
        <taxon>Glossata</taxon>
        <taxon>Ditrysia</taxon>
        <taxon>Papilionoidea</taxon>
        <taxon>Papilionidae</taxon>
        <taxon>Papilioninae</taxon>
        <taxon>Papilio</taxon>
    </lineage>
</organism>
<accession>A0A194QZ08</accession>
<dbReference type="InterPro" id="IPR019734">
    <property type="entry name" value="TPR_rpt"/>
</dbReference>
<dbReference type="Gene3D" id="1.25.40.10">
    <property type="entry name" value="Tetratricopeptide repeat domain"/>
    <property type="match status" value="1"/>
</dbReference>
<dbReference type="PANTHER" id="PTHR15081:SF1">
    <property type="entry name" value="NUCLEAR AUTOANTIGENIC SPERM PROTEIN"/>
    <property type="match status" value="1"/>
</dbReference>
<dbReference type="InParanoid" id="A0A194QZ08"/>
<sequence length="431" mass="46617">MSQVASNELTKAEFLTSLSKQQRKPLLDVSIMADVADVSTSSPVELLSVGRRHLAVRDYSAAVEALTKACELLAAEHGDTADQCAEAYLWYGKALLGLSREESGVLGDGMPGTGNADEDENGDQEDNDEQNEDGEEGTEAEAKMETQDDSADSGTEVEKTEAESTTKDDEPTVVAPSGTDDEKPGTSNGDAMDESMANLDNEDDVDNLQLAWETLDLARSILKRRVEAGGGDAARTLLADVHLALGEVALESETYDKAVTDMMTCLEIQKELYSSDDRCIAETHYQIGLANSLASNFEDAVTHFKNAANILESRIKALENANPKDDATIKKYKLNDPFYSIEAEIKELKELLPEIQEKIQDMIDCKAETIKRVRETLCPANGEGSGEPSIASSTSSEPKVKPAASDISHLIKRKRKASDGEADSASKRVNT</sequence>
<feature type="compositionally biased region" description="Acidic residues" evidence="6">
    <location>
        <begin position="116"/>
        <end position="139"/>
    </location>
</feature>
<dbReference type="Pfam" id="PF10516">
    <property type="entry name" value="SHNi-TPR"/>
    <property type="match status" value="1"/>
</dbReference>
<reference evidence="8 9" key="1">
    <citation type="journal article" date="2015" name="Nat. Commun.">
        <title>Outbred genome sequencing and CRISPR/Cas9 gene editing in butterflies.</title>
        <authorList>
            <person name="Li X."/>
            <person name="Fan D."/>
            <person name="Zhang W."/>
            <person name="Liu G."/>
            <person name="Zhang L."/>
            <person name="Zhao L."/>
            <person name="Fang X."/>
            <person name="Chen L."/>
            <person name="Dong Y."/>
            <person name="Chen Y."/>
            <person name="Ding Y."/>
            <person name="Zhao R."/>
            <person name="Feng M."/>
            <person name="Zhu Y."/>
            <person name="Feng Y."/>
            <person name="Jiang X."/>
            <person name="Zhu D."/>
            <person name="Xiang H."/>
            <person name="Feng X."/>
            <person name="Li S."/>
            <person name="Wang J."/>
            <person name="Zhang G."/>
            <person name="Kronforst M.R."/>
            <person name="Wang W."/>
        </authorList>
    </citation>
    <scope>NUCLEOTIDE SEQUENCE [LARGE SCALE GENOMIC DNA]</scope>
    <source>
        <strain evidence="8">Ya'a_city_454_Pm</strain>
        <tissue evidence="8">Whole body</tissue>
    </source>
</reference>
<name>A0A194QZ08_PAPMA</name>
<comment type="subcellular location">
    <subcellularLocation>
        <location evidence="1">Nucleus</location>
    </subcellularLocation>
</comment>
<evidence type="ECO:0000256" key="2">
    <source>
        <dbReference type="ARBA" id="ARBA00008402"/>
    </source>
</evidence>
<dbReference type="STRING" id="76193.A0A194QZ08"/>
<dbReference type="InterPro" id="IPR011990">
    <property type="entry name" value="TPR-like_helical_dom_sf"/>
</dbReference>
<evidence type="ECO:0000256" key="3">
    <source>
        <dbReference type="ARBA" id="ARBA00022737"/>
    </source>
</evidence>